<keyword evidence="3 6" id="KW-0812">Transmembrane</keyword>
<feature type="transmembrane region" description="Helical" evidence="6">
    <location>
        <begin position="323"/>
        <end position="356"/>
    </location>
</feature>
<dbReference type="InterPro" id="IPR001279">
    <property type="entry name" value="Metallo-B-lactamas"/>
</dbReference>
<dbReference type="NCBIfam" id="TIGR00360">
    <property type="entry name" value="ComEC_N-term"/>
    <property type="match status" value="1"/>
</dbReference>
<dbReference type="InterPro" id="IPR004797">
    <property type="entry name" value="Competence_ComEC/Rec2"/>
</dbReference>
<dbReference type="PANTHER" id="PTHR30619:SF1">
    <property type="entry name" value="RECOMBINATION PROTEIN 2"/>
    <property type="match status" value="1"/>
</dbReference>
<evidence type="ECO:0000259" key="7">
    <source>
        <dbReference type="SMART" id="SM00849"/>
    </source>
</evidence>
<dbReference type="SUPFAM" id="SSF56281">
    <property type="entry name" value="Metallo-hydrolase/oxidoreductase"/>
    <property type="match status" value="1"/>
</dbReference>
<organism evidence="8">
    <name type="scientific">hydrothermal vent metagenome</name>
    <dbReference type="NCBI Taxonomy" id="652676"/>
    <lineage>
        <taxon>unclassified sequences</taxon>
        <taxon>metagenomes</taxon>
        <taxon>ecological metagenomes</taxon>
    </lineage>
</organism>
<dbReference type="Pfam" id="PF13567">
    <property type="entry name" value="DUF4131"/>
    <property type="match status" value="1"/>
</dbReference>
<name>A0A3B1AGV7_9ZZZZ</name>
<protein>
    <submittedName>
        <fullName evidence="8">DNA internalization-related competence protein ComEC/Rec2</fullName>
    </submittedName>
</protein>
<feature type="domain" description="Metallo-beta-lactamase" evidence="7">
    <location>
        <begin position="523"/>
        <end position="722"/>
    </location>
</feature>
<accession>A0A3B1AGV7</accession>
<dbReference type="Gene3D" id="3.60.15.10">
    <property type="entry name" value="Ribonuclease Z/Hydroxyacylglutathione hydrolase-like"/>
    <property type="match status" value="1"/>
</dbReference>
<dbReference type="InterPro" id="IPR025405">
    <property type="entry name" value="DUF4131"/>
</dbReference>
<dbReference type="NCBIfam" id="TIGR00361">
    <property type="entry name" value="ComEC_Rec2"/>
    <property type="match status" value="1"/>
</dbReference>
<dbReference type="CDD" id="cd07731">
    <property type="entry name" value="ComA-like_MBL-fold"/>
    <property type="match status" value="1"/>
</dbReference>
<feature type="transmembrane region" description="Helical" evidence="6">
    <location>
        <begin position="467"/>
        <end position="484"/>
    </location>
</feature>
<dbReference type="Pfam" id="PF00753">
    <property type="entry name" value="Lactamase_B"/>
    <property type="match status" value="1"/>
</dbReference>
<evidence type="ECO:0000313" key="8">
    <source>
        <dbReference type="EMBL" id="VAW91876.1"/>
    </source>
</evidence>
<dbReference type="Pfam" id="PF03772">
    <property type="entry name" value="Competence"/>
    <property type="match status" value="1"/>
</dbReference>
<evidence type="ECO:0000256" key="5">
    <source>
        <dbReference type="ARBA" id="ARBA00023136"/>
    </source>
</evidence>
<feature type="transmembrane region" description="Helical" evidence="6">
    <location>
        <begin position="377"/>
        <end position="394"/>
    </location>
</feature>
<feature type="transmembrane region" description="Helical" evidence="6">
    <location>
        <begin position="7"/>
        <end position="37"/>
    </location>
</feature>
<sequence length="778" mass="87786">MLLRTIAFLLGIVTLTFQSELSSMALIVSFILFIPLLLFKKPLITLILWFFGGFIWATVIAHQLLNNKIVPELEGQDIVVKGIISSLPEKIGRRTRFEFTIKSVLYNNIKYSTPKKIKLNWYGSAPKLIPDDYWQLLVRLKKPFSYQNSGGFDYEAWMFQNEIDAKGYVRNSKKNILLQANYSFFSFNQIRYNLKRNIKKINQSSYRSIILALLIGDKSEITDTQWSVFRKTGTSHLIAISGLHIGLIAGLVFFISSWLWRFSGTAVNFIPSAKLAAILAMLAAVIYSAMAGFSIPTQRALIMLCVVMISILIDVRAGSWKTLAIALLVVLLLSPFAVLNPGFWLSFFAVAIIIYFAKNLSNTVNKPISTLYNWSRVQLVIAVGLMPFVLLFFSESSIISPIANFIVVPIFSFFIVPAIFFAACILMIFPAISSVIFDVVIFVLDKIWIFLEYLAELKFSTIQVNHISLPVFLFFCVAILLLFLPKKFPAKWIAPLFLLPLIFNKAQVPDFGTANITLLDVGQGLSVVIQTKEHVLVYDTGTRFSKSFNTGDTVIIPYLKSKGLSEIDVLMISHGDNDHIGGVNSVVSTINVSKILTSVPAKVKSKIAHQNKKIPIDFCNSDNEWHWDGVDFKIIHPKANSTLRKNNASCVIQISTANSKIKNSILLTGDIESKAERQIIKNKSLDLRSTILIAPHHGSKTSSTAAFINKINPDYVLYPVGYRNRYRFPSNLVSKRYKDRGVVEYSTSEFGSITFILEPQLLKKPELYRVSQRRFWHN</sequence>
<reference evidence="8" key="1">
    <citation type="submission" date="2018-06" db="EMBL/GenBank/DDBJ databases">
        <authorList>
            <person name="Zhirakovskaya E."/>
        </authorList>
    </citation>
    <scope>NUCLEOTIDE SEQUENCE</scope>
</reference>
<keyword evidence="4 6" id="KW-1133">Transmembrane helix</keyword>
<keyword evidence="2" id="KW-1003">Cell membrane</keyword>
<proteinExistence type="predicted"/>
<dbReference type="PANTHER" id="PTHR30619">
    <property type="entry name" value="DNA INTERNALIZATION/COMPETENCE PROTEIN COMEC/REC2"/>
    <property type="match status" value="1"/>
</dbReference>
<dbReference type="InterPro" id="IPR036866">
    <property type="entry name" value="RibonucZ/Hydroxyglut_hydro"/>
</dbReference>
<evidence type="ECO:0000256" key="6">
    <source>
        <dbReference type="SAM" id="Phobius"/>
    </source>
</evidence>
<dbReference type="GO" id="GO:0005886">
    <property type="term" value="C:plasma membrane"/>
    <property type="evidence" value="ECO:0007669"/>
    <property type="project" value="UniProtKB-SubCell"/>
</dbReference>
<evidence type="ECO:0000256" key="2">
    <source>
        <dbReference type="ARBA" id="ARBA00022475"/>
    </source>
</evidence>
<feature type="transmembrane region" description="Helical" evidence="6">
    <location>
        <begin position="43"/>
        <end position="65"/>
    </location>
</feature>
<keyword evidence="5 6" id="KW-0472">Membrane</keyword>
<dbReference type="GO" id="GO:0030420">
    <property type="term" value="P:establishment of competence for transformation"/>
    <property type="evidence" value="ECO:0007669"/>
    <property type="project" value="InterPro"/>
</dbReference>
<comment type="subcellular location">
    <subcellularLocation>
        <location evidence="1">Cell membrane</location>
        <topology evidence="1">Multi-pass membrane protein</topology>
    </subcellularLocation>
</comment>
<dbReference type="AlphaFoldDB" id="A0A3B1AGV7"/>
<evidence type="ECO:0000256" key="1">
    <source>
        <dbReference type="ARBA" id="ARBA00004651"/>
    </source>
</evidence>
<dbReference type="SMART" id="SM00849">
    <property type="entry name" value="Lactamase_B"/>
    <property type="match status" value="1"/>
</dbReference>
<feature type="transmembrane region" description="Helical" evidence="6">
    <location>
        <begin position="272"/>
        <end position="293"/>
    </location>
</feature>
<evidence type="ECO:0000256" key="4">
    <source>
        <dbReference type="ARBA" id="ARBA00022989"/>
    </source>
</evidence>
<dbReference type="InterPro" id="IPR052159">
    <property type="entry name" value="Competence_DNA_uptake"/>
</dbReference>
<feature type="transmembrane region" description="Helical" evidence="6">
    <location>
        <begin position="237"/>
        <end position="260"/>
    </location>
</feature>
<dbReference type="InterPro" id="IPR035681">
    <property type="entry name" value="ComA-like_MBL"/>
</dbReference>
<dbReference type="InterPro" id="IPR004477">
    <property type="entry name" value="ComEC_N"/>
</dbReference>
<gene>
    <name evidence="8" type="ORF">MNBD_GAMMA22-1554</name>
</gene>
<evidence type="ECO:0000256" key="3">
    <source>
        <dbReference type="ARBA" id="ARBA00022692"/>
    </source>
</evidence>
<dbReference type="EMBL" id="UOFS01000007">
    <property type="protein sequence ID" value="VAW91876.1"/>
    <property type="molecule type" value="Genomic_DNA"/>
</dbReference>